<protein>
    <recommendedName>
        <fullName evidence="1">Helix-turn-helix domain-containing protein</fullName>
    </recommendedName>
</protein>
<gene>
    <name evidence="2" type="ORF">PECUL_23A050508</name>
</gene>
<dbReference type="PANTHER" id="PTHR21301:SF12">
    <property type="match status" value="1"/>
</dbReference>
<dbReference type="AlphaFoldDB" id="A0AAD1STP6"/>
<evidence type="ECO:0000259" key="1">
    <source>
        <dbReference type="Pfam" id="PF26215"/>
    </source>
</evidence>
<dbReference type="Proteomes" id="UP001295444">
    <property type="component" value="Chromosome 07"/>
</dbReference>
<dbReference type="EMBL" id="OW240918">
    <property type="protein sequence ID" value="CAH2306499.1"/>
    <property type="molecule type" value="Genomic_DNA"/>
</dbReference>
<name>A0AAD1STP6_PELCU</name>
<dbReference type="Pfam" id="PF26215">
    <property type="entry name" value="HTH_animal"/>
    <property type="match status" value="1"/>
</dbReference>
<sequence>MRQVLCASSVYKIPPIEYTLELLEVALKNNYFHFEEQWYMQISGTSMGAAMVPMYANAYMYVFETEHILKPFQQNIIKYFHFINDVLIIWGGTITQAYEMVEHINQLPTPVRMMADVSSEKVHFLDVELSVEDHKIVYSLYSKPADRNTILHYTSAHPINLKNSIPRTQFLRVMRNNSEEIVKQQQIIQMKMKFLE</sequence>
<evidence type="ECO:0000313" key="2">
    <source>
        <dbReference type="EMBL" id="CAH2306499.1"/>
    </source>
</evidence>
<evidence type="ECO:0000313" key="3">
    <source>
        <dbReference type="Proteomes" id="UP001295444"/>
    </source>
</evidence>
<keyword evidence="3" id="KW-1185">Reference proteome</keyword>
<proteinExistence type="predicted"/>
<organism evidence="2 3">
    <name type="scientific">Pelobates cultripes</name>
    <name type="common">Western spadefoot toad</name>
    <dbReference type="NCBI Taxonomy" id="61616"/>
    <lineage>
        <taxon>Eukaryota</taxon>
        <taxon>Metazoa</taxon>
        <taxon>Chordata</taxon>
        <taxon>Craniata</taxon>
        <taxon>Vertebrata</taxon>
        <taxon>Euteleostomi</taxon>
        <taxon>Amphibia</taxon>
        <taxon>Batrachia</taxon>
        <taxon>Anura</taxon>
        <taxon>Pelobatoidea</taxon>
        <taxon>Pelobatidae</taxon>
        <taxon>Pelobates</taxon>
    </lineage>
</organism>
<reference evidence="2" key="1">
    <citation type="submission" date="2022-03" db="EMBL/GenBank/DDBJ databases">
        <authorList>
            <person name="Alioto T."/>
            <person name="Alioto T."/>
            <person name="Gomez Garrido J."/>
        </authorList>
    </citation>
    <scope>NUCLEOTIDE SEQUENCE</scope>
</reference>
<feature type="domain" description="Helix-turn-helix" evidence="1">
    <location>
        <begin position="150"/>
        <end position="196"/>
    </location>
</feature>
<dbReference type="InterPro" id="IPR058912">
    <property type="entry name" value="HTH_animal"/>
</dbReference>
<accession>A0AAD1STP6</accession>
<dbReference type="PANTHER" id="PTHR21301">
    <property type="entry name" value="REVERSE TRANSCRIPTASE"/>
    <property type="match status" value="1"/>
</dbReference>